<dbReference type="GO" id="GO:0046314">
    <property type="term" value="P:phosphocreatine biosynthetic process"/>
    <property type="evidence" value="ECO:0007669"/>
    <property type="project" value="InterPro"/>
</dbReference>
<dbReference type="Pfam" id="PF00217">
    <property type="entry name" value="ATP-gua_Ptrans"/>
    <property type="match status" value="1"/>
</dbReference>
<feature type="binding site" evidence="5 6">
    <location>
        <begin position="165"/>
        <end position="169"/>
    </location>
    <ligand>
        <name>ATP</name>
        <dbReference type="ChEBI" id="CHEBI:30616"/>
    </ligand>
</feature>
<keyword evidence="4 5" id="KW-0067">ATP-binding</keyword>
<gene>
    <name evidence="5" type="primary">mcsB</name>
    <name evidence="9" type="ORF">SAMN04488528_103219</name>
</gene>
<evidence type="ECO:0000256" key="5">
    <source>
        <dbReference type="HAMAP-Rule" id="MF_00602"/>
    </source>
</evidence>
<name>A0A1I1AEX1_9CLOT</name>
<dbReference type="PANTHER" id="PTHR11547:SF38">
    <property type="entry name" value="ARGININE KINASE 1-RELATED"/>
    <property type="match status" value="1"/>
</dbReference>
<dbReference type="GO" id="GO:1990424">
    <property type="term" value="F:protein arginine kinase activity"/>
    <property type="evidence" value="ECO:0007669"/>
    <property type="project" value="UniProtKB-EC"/>
</dbReference>
<evidence type="ECO:0000256" key="7">
    <source>
        <dbReference type="RuleBase" id="RU000505"/>
    </source>
</evidence>
<dbReference type="GO" id="GO:0005524">
    <property type="term" value="F:ATP binding"/>
    <property type="evidence" value="ECO:0007669"/>
    <property type="project" value="UniProtKB-UniRule"/>
</dbReference>
<dbReference type="EMBL" id="FOKI01000032">
    <property type="protein sequence ID" value="SFB34893.1"/>
    <property type="molecule type" value="Genomic_DNA"/>
</dbReference>
<keyword evidence="1 5" id="KW-0808">Transferase</keyword>
<comment type="similarity">
    <text evidence="5 6 7">Belongs to the ATP:guanido phosphotransferase family.</text>
</comment>
<dbReference type="InterPro" id="IPR022415">
    <property type="entry name" value="ATP-guanido_PTrfase_AS"/>
</dbReference>
<evidence type="ECO:0000256" key="6">
    <source>
        <dbReference type="PROSITE-ProRule" id="PRU00843"/>
    </source>
</evidence>
<dbReference type="NCBIfam" id="NF002194">
    <property type="entry name" value="PRK01059.1-4"/>
    <property type="match status" value="1"/>
</dbReference>
<feature type="binding site" evidence="5 6">
    <location>
        <position position="114"/>
    </location>
    <ligand>
        <name>ATP</name>
        <dbReference type="ChEBI" id="CHEBI:30616"/>
    </ligand>
</feature>
<dbReference type="RefSeq" id="WP_090042582.1">
    <property type="nucleotide sequence ID" value="NZ_FOKI01000032.1"/>
</dbReference>
<dbReference type="PROSITE" id="PS00112">
    <property type="entry name" value="PHOSPHAGEN_KINASE"/>
    <property type="match status" value="1"/>
</dbReference>
<dbReference type="GO" id="GO:0005615">
    <property type="term" value="C:extracellular space"/>
    <property type="evidence" value="ECO:0007669"/>
    <property type="project" value="TreeGrafter"/>
</dbReference>
<feature type="binding site" evidence="5 6">
    <location>
        <begin position="196"/>
        <end position="201"/>
    </location>
    <ligand>
        <name>ATP</name>
        <dbReference type="ChEBI" id="CHEBI:30616"/>
    </ligand>
</feature>
<evidence type="ECO:0000313" key="10">
    <source>
        <dbReference type="Proteomes" id="UP000198619"/>
    </source>
</evidence>
<dbReference type="SUPFAM" id="SSF55931">
    <property type="entry name" value="Glutamine synthetase/guanido kinase"/>
    <property type="match status" value="1"/>
</dbReference>
<dbReference type="PANTHER" id="PTHR11547">
    <property type="entry name" value="ARGININE OR CREATINE KINASE"/>
    <property type="match status" value="1"/>
</dbReference>
<keyword evidence="3 5" id="KW-0418">Kinase</keyword>
<evidence type="ECO:0000256" key="4">
    <source>
        <dbReference type="ARBA" id="ARBA00022840"/>
    </source>
</evidence>
<dbReference type="STRING" id="84698.SAMN04488528_103219"/>
<dbReference type="EC" id="2.7.14.1" evidence="5"/>
<keyword evidence="10" id="KW-1185">Reference proteome</keyword>
<dbReference type="Gene3D" id="3.30.590.10">
    <property type="entry name" value="Glutamine synthetase/guanido kinase, catalytic domain"/>
    <property type="match status" value="1"/>
</dbReference>
<evidence type="ECO:0000256" key="3">
    <source>
        <dbReference type="ARBA" id="ARBA00022777"/>
    </source>
</evidence>
<evidence type="ECO:0000256" key="2">
    <source>
        <dbReference type="ARBA" id="ARBA00022741"/>
    </source>
</evidence>
<protein>
    <recommendedName>
        <fullName evidence="5">Protein-arginine kinase</fullName>
        <ecNumber evidence="5">2.7.14.1</ecNumber>
    </recommendedName>
</protein>
<evidence type="ECO:0000256" key="1">
    <source>
        <dbReference type="ARBA" id="ARBA00022679"/>
    </source>
</evidence>
<dbReference type="InterPro" id="IPR000749">
    <property type="entry name" value="ATP-guanido_PTrfase"/>
</dbReference>
<dbReference type="AlphaFoldDB" id="A0A1I1AEX1"/>
<sequence>MNNWINGNTDSNNIVLSSRVRIARNLDKVPFPHKLSEDESKDVISKVQDGFFKAIKDKESFGLISLDEISKDEVQYYVEKHVISKKLSENKNGAFILNKDETLSIMINEEDHLRIQSITSGLNIKEAYDEANKIDDFLEQNLNYGFDEEIGYVTACPTNLGTGLRASAMLHLPAITLNNEMNGVLKALTQMGMTIRGIYGEGSKAEGNIYQVSNQITLGISEEEIIRNLQGTVSQIVNQEIKTRELVNNKFKYELEDKIFRSLAILKNSRLLSIEEGLELLSNVRLGVEMGIIENITQKFLNELLVDCQPSSLKRILCKDLSNNEINFQRAKLVRERFN</sequence>
<reference evidence="9 10" key="1">
    <citation type="submission" date="2016-10" db="EMBL/GenBank/DDBJ databases">
        <authorList>
            <person name="de Groot N.N."/>
        </authorList>
    </citation>
    <scope>NUCLEOTIDE SEQUENCE [LARGE SCALE GENOMIC DNA]</scope>
    <source>
        <strain evidence="9 10">DSM 12271</strain>
    </source>
</reference>
<feature type="binding site" evidence="5 6">
    <location>
        <position position="81"/>
    </location>
    <ligand>
        <name>ATP</name>
        <dbReference type="ChEBI" id="CHEBI:30616"/>
    </ligand>
</feature>
<dbReference type="CDD" id="cd07930">
    <property type="entry name" value="bacterial_phosphagen_kinase"/>
    <property type="match status" value="1"/>
</dbReference>
<organism evidence="9 10">
    <name type="scientific">Clostridium frigidicarnis</name>
    <dbReference type="NCBI Taxonomy" id="84698"/>
    <lineage>
        <taxon>Bacteria</taxon>
        <taxon>Bacillati</taxon>
        <taxon>Bacillota</taxon>
        <taxon>Clostridia</taxon>
        <taxon>Eubacteriales</taxon>
        <taxon>Clostridiaceae</taxon>
        <taxon>Clostridium</taxon>
    </lineage>
</organism>
<comment type="catalytic activity">
    <reaction evidence="5">
        <text>L-arginyl-[protein] + ATP = N(omega)-phospho-L-arginyl-[protein] + ADP + H(+)</text>
        <dbReference type="Rhea" id="RHEA:43384"/>
        <dbReference type="Rhea" id="RHEA-COMP:10532"/>
        <dbReference type="Rhea" id="RHEA-COMP:10533"/>
        <dbReference type="ChEBI" id="CHEBI:15378"/>
        <dbReference type="ChEBI" id="CHEBI:29965"/>
        <dbReference type="ChEBI" id="CHEBI:30616"/>
        <dbReference type="ChEBI" id="CHEBI:83226"/>
        <dbReference type="ChEBI" id="CHEBI:456216"/>
        <dbReference type="EC" id="2.7.14.1"/>
    </reaction>
</comment>
<dbReference type="InterPro" id="IPR022414">
    <property type="entry name" value="ATP-guanido_PTrfase_cat"/>
</dbReference>
<proteinExistence type="inferred from homology"/>
<dbReference type="Proteomes" id="UP000198619">
    <property type="component" value="Unassembled WGS sequence"/>
</dbReference>
<dbReference type="PROSITE" id="PS51510">
    <property type="entry name" value="PHOSPHAGEN_KINASE_C"/>
    <property type="match status" value="1"/>
</dbReference>
<comment type="function">
    <text evidence="5">Catalyzes the specific phosphorylation of arginine residues in proteins.</text>
</comment>
<keyword evidence="2 5" id="KW-0547">Nucleotide-binding</keyword>
<dbReference type="GO" id="GO:0004111">
    <property type="term" value="F:creatine kinase activity"/>
    <property type="evidence" value="ECO:0007669"/>
    <property type="project" value="InterPro"/>
</dbReference>
<feature type="binding site" evidence="5 6">
    <location>
        <begin position="17"/>
        <end position="21"/>
    </location>
    <ligand>
        <name>ATP</name>
        <dbReference type="ChEBI" id="CHEBI:30616"/>
    </ligand>
</feature>
<dbReference type="HAMAP" id="MF_00602">
    <property type="entry name" value="Prot_Arg_kinase"/>
    <property type="match status" value="1"/>
</dbReference>
<evidence type="ECO:0000259" key="8">
    <source>
        <dbReference type="PROSITE" id="PS51510"/>
    </source>
</evidence>
<dbReference type="OrthoDB" id="9791353at2"/>
<accession>A0A1I1AEX1</accession>
<evidence type="ECO:0000313" key="9">
    <source>
        <dbReference type="EMBL" id="SFB34893.1"/>
    </source>
</evidence>
<feature type="domain" description="Phosphagen kinase C-terminal" evidence="8">
    <location>
        <begin position="14"/>
        <end position="243"/>
    </location>
</feature>
<comment type="caution">
    <text evidence="5">Lacks conserved residue(s) required for the propagation of feature annotation.</text>
</comment>
<dbReference type="InterPro" id="IPR014746">
    <property type="entry name" value="Gln_synth/guanido_kin_cat_dom"/>
</dbReference>
<dbReference type="InterPro" id="IPR023660">
    <property type="entry name" value="Arg_Kinase"/>
</dbReference>